<dbReference type="InterPro" id="IPR045851">
    <property type="entry name" value="AMP-bd_C_sf"/>
</dbReference>
<dbReference type="SUPFAM" id="SSF56801">
    <property type="entry name" value="Acetyl-CoA synthetase-like"/>
    <property type="match status" value="1"/>
</dbReference>
<dbReference type="PANTHER" id="PTHR43767:SF1">
    <property type="entry name" value="NONRIBOSOMAL PEPTIDE SYNTHASE PES1 (EUROFUNG)-RELATED"/>
    <property type="match status" value="1"/>
</dbReference>
<sequence length="572" mass="63144">MTASLVSPQAEPAPRWLASYPADVDWNAVIEPKPVYALLDHAVATWPHRVALDFMGRRTLYAELGRQVDHAAKGLSALGLGPGMKLGLFLPNCPYFVVLYFAALKTGATVVNYNPLYTPPEVTRQIEDSETDMMATLDLAQLYNKLDPLLASTRLKRLIVCSMAEILPAPKRWLYQIAMRRTLVDCPRDDRHIRFSDLIANEGGFVPPPIDPLRQLALLQYTGGTTGIPKGAMLTHSNVYTNAEQCRLWFPVGNGDKPEQEIMLGVLPLFHVFAMTVVMNWSIRVGAEIVLLPRFEMKGMMQTITKRKPTVFAGVPTLFNAIINNPKIASYKMDSLRFCISGGAPLPDEVRARFEGMTHAKLVEGYGLSETSPVVCCNPPFSGGRPGSVGLPYPRTIIEIRDAEPPHRLLPQGERGEICVRGPQVMAGYWKRPDETAANTVDGAFRTGDVGYIDTDGYVFITDRLKDMINASGYKVYPRLIEEAIYRHPDVADCAVIGMPDPYRGQTVKAVIVAKPGKTLTDKILIAFLADKLSPIEMPTAFEFRSSLPKTAVGKIDKKVLQAEATAERKSA</sequence>
<dbReference type="InterPro" id="IPR020845">
    <property type="entry name" value="AMP-binding_CS"/>
</dbReference>
<keyword evidence="4" id="KW-1185">Reference proteome</keyword>
<keyword evidence="3" id="KW-0436">Ligase</keyword>
<dbReference type="EMBL" id="CP042906">
    <property type="protein sequence ID" value="QEX19620.1"/>
    <property type="molecule type" value="Genomic_DNA"/>
</dbReference>
<dbReference type="CDD" id="cd05936">
    <property type="entry name" value="FC-FACS_FadD_like"/>
    <property type="match status" value="1"/>
</dbReference>
<evidence type="ECO:0000259" key="1">
    <source>
        <dbReference type="Pfam" id="PF00501"/>
    </source>
</evidence>
<dbReference type="InterPro" id="IPR042099">
    <property type="entry name" value="ANL_N_sf"/>
</dbReference>
<dbReference type="InterPro" id="IPR050237">
    <property type="entry name" value="ATP-dep_AMP-bd_enzyme"/>
</dbReference>
<dbReference type="RefSeq" id="WP_151179673.1">
    <property type="nucleotide sequence ID" value="NZ_CP042906.1"/>
</dbReference>
<dbReference type="OrthoDB" id="9803968at2"/>
<reference evidence="3 4" key="1">
    <citation type="submission" date="2019-08" db="EMBL/GenBank/DDBJ databases">
        <title>Hyperibacter terrae gen. nov., sp. nov. and Hyperibacter viscosus sp. nov., two new members in the family Rhodospirillaceae isolated from the rhizosphere of Hypericum perforatum.</title>
        <authorList>
            <person name="Noviana Z."/>
        </authorList>
    </citation>
    <scope>NUCLEOTIDE SEQUENCE [LARGE SCALE GENOMIC DNA]</scope>
    <source>
        <strain evidence="3 4">R5913</strain>
    </source>
</reference>
<name>A0A5J6MU85_9PROT</name>
<dbReference type="Gene3D" id="3.30.300.30">
    <property type="match status" value="1"/>
</dbReference>
<dbReference type="Pfam" id="PF13193">
    <property type="entry name" value="AMP-binding_C"/>
    <property type="match status" value="1"/>
</dbReference>
<evidence type="ECO:0000259" key="2">
    <source>
        <dbReference type="Pfam" id="PF13193"/>
    </source>
</evidence>
<dbReference type="KEGG" id="htq:FRZ44_49350"/>
<dbReference type="InterPro" id="IPR025110">
    <property type="entry name" value="AMP-bd_C"/>
</dbReference>
<dbReference type="Proteomes" id="UP000326202">
    <property type="component" value="Chromosome"/>
</dbReference>
<protein>
    <submittedName>
        <fullName evidence="3">Dicarboxylate--CoA ligase PimA</fullName>
    </submittedName>
</protein>
<dbReference type="PANTHER" id="PTHR43767">
    <property type="entry name" value="LONG-CHAIN-FATTY-ACID--COA LIGASE"/>
    <property type="match status" value="1"/>
</dbReference>
<gene>
    <name evidence="3" type="ORF">FRZ44_49350</name>
</gene>
<evidence type="ECO:0000313" key="3">
    <source>
        <dbReference type="EMBL" id="QEX19620.1"/>
    </source>
</evidence>
<dbReference type="Gene3D" id="3.40.50.12780">
    <property type="entry name" value="N-terminal domain of ligase-like"/>
    <property type="match status" value="1"/>
</dbReference>
<dbReference type="Pfam" id="PF00501">
    <property type="entry name" value="AMP-binding"/>
    <property type="match status" value="1"/>
</dbReference>
<dbReference type="PROSITE" id="PS00455">
    <property type="entry name" value="AMP_BINDING"/>
    <property type="match status" value="1"/>
</dbReference>
<evidence type="ECO:0000313" key="4">
    <source>
        <dbReference type="Proteomes" id="UP000326202"/>
    </source>
</evidence>
<proteinExistence type="predicted"/>
<organism evidence="3 4">
    <name type="scientific">Hypericibacter terrae</name>
    <dbReference type="NCBI Taxonomy" id="2602015"/>
    <lineage>
        <taxon>Bacteria</taxon>
        <taxon>Pseudomonadati</taxon>
        <taxon>Pseudomonadota</taxon>
        <taxon>Alphaproteobacteria</taxon>
        <taxon>Rhodospirillales</taxon>
        <taxon>Dongiaceae</taxon>
        <taxon>Hypericibacter</taxon>
    </lineage>
</organism>
<accession>A0A5J6MU85</accession>
<dbReference type="GO" id="GO:0016878">
    <property type="term" value="F:acid-thiol ligase activity"/>
    <property type="evidence" value="ECO:0007669"/>
    <property type="project" value="UniProtKB-ARBA"/>
</dbReference>
<feature type="domain" description="AMP-binding enzyme C-terminal" evidence="2">
    <location>
        <begin position="481"/>
        <end position="555"/>
    </location>
</feature>
<dbReference type="AlphaFoldDB" id="A0A5J6MU85"/>
<dbReference type="InterPro" id="IPR000873">
    <property type="entry name" value="AMP-dep_synth/lig_dom"/>
</dbReference>
<feature type="domain" description="AMP-dependent synthetase/ligase" evidence="1">
    <location>
        <begin position="40"/>
        <end position="430"/>
    </location>
</feature>